<keyword evidence="4" id="KW-0521">NADP</keyword>
<keyword evidence="3" id="KW-0274">FAD</keyword>
<evidence type="ECO:0000256" key="5">
    <source>
        <dbReference type="ARBA" id="ARBA00023002"/>
    </source>
</evidence>
<dbReference type="EnsemblPlants" id="KRH41543">
    <property type="protein sequence ID" value="KRH41543"/>
    <property type="gene ID" value="GLYMA_08G036800"/>
</dbReference>
<protein>
    <recommendedName>
        <fullName evidence="6">FAD/NAD(P)-binding domain-containing protein</fullName>
    </recommendedName>
</protein>
<keyword evidence="2" id="KW-0285">Flavoprotein</keyword>
<reference evidence="7" key="3">
    <citation type="submission" date="2018-07" db="EMBL/GenBank/DDBJ databases">
        <title>WGS assembly of Glycine max.</title>
        <authorList>
            <person name="Schmutz J."/>
            <person name="Cannon S."/>
            <person name="Schlueter J."/>
            <person name="Ma J."/>
            <person name="Mitros T."/>
            <person name="Nelson W."/>
            <person name="Hyten D."/>
            <person name="Song Q."/>
            <person name="Thelen J."/>
            <person name="Cheng J."/>
            <person name="Xu D."/>
            <person name="Hellsten U."/>
            <person name="May G."/>
            <person name="Yu Y."/>
            <person name="Sakurai T."/>
            <person name="Umezawa T."/>
            <person name="Bhattacharyya M."/>
            <person name="Sandhu D."/>
            <person name="Valliyodan B."/>
            <person name="Lindquist E."/>
            <person name="Peto M."/>
            <person name="Grant D."/>
            <person name="Shu S."/>
            <person name="Goodstein D."/>
            <person name="Barry K."/>
            <person name="Futrell-Griggs M."/>
            <person name="Abernathy B."/>
            <person name="Du J."/>
            <person name="Tian Z."/>
            <person name="Zhu L."/>
            <person name="Gill N."/>
            <person name="Joshi T."/>
            <person name="Libault M."/>
            <person name="Sethuraman A."/>
            <person name="Zhang X."/>
            <person name="Shinozaki K."/>
            <person name="Nguyen H."/>
            <person name="Wing R."/>
            <person name="Cregan P."/>
            <person name="Specht J."/>
            <person name="Grimwood J."/>
            <person name="Rokhsar D."/>
            <person name="Stacey G."/>
            <person name="Shoemaker R."/>
            <person name="Jackson S."/>
        </authorList>
    </citation>
    <scope>NUCLEOTIDE SEQUENCE</scope>
    <source>
        <tissue evidence="7">Callus</tissue>
    </source>
</reference>
<dbReference type="Gene3D" id="3.40.50.720">
    <property type="entry name" value="NAD(P)-binding Rossmann-like Domain"/>
    <property type="match status" value="1"/>
</dbReference>
<dbReference type="Gramene" id="KRH41543">
    <property type="protein sequence ID" value="KRH41543"/>
    <property type="gene ID" value="GLYMA_08G036800"/>
</dbReference>
<dbReference type="STRING" id="3847.A0A0R0IGG0"/>
<dbReference type="InterPro" id="IPR023753">
    <property type="entry name" value="FAD/NAD-binding_dom"/>
</dbReference>
<organism evidence="7">
    <name type="scientific">Glycine max</name>
    <name type="common">Soybean</name>
    <name type="synonym">Glycine hispida</name>
    <dbReference type="NCBI Taxonomy" id="3847"/>
    <lineage>
        <taxon>Eukaryota</taxon>
        <taxon>Viridiplantae</taxon>
        <taxon>Streptophyta</taxon>
        <taxon>Embryophyta</taxon>
        <taxon>Tracheophyta</taxon>
        <taxon>Spermatophyta</taxon>
        <taxon>Magnoliopsida</taxon>
        <taxon>eudicotyledons</taxon>
        <taxon>Gunneridae</taxon>
        <taxon>Pentapetalae</taxon>
        <taxon>rosids</taxon>
        <taxon>fabids</taxon>
        <taxon>Fabales</taxon>
        <taxon>Fabaceae</taxon>
        <taxon>Papilionoideae</taxon>
        <taxon>50 kb inversion clade</taxon>
        <taxon>NPAAA clade</taxon>
        <taxon>indigoferoid/millettioid clade</taxon>
        <taxon>Phaseoleae</taxon>
        <taxon>Glycine</taxon>
        <taxon>Glycine subgen. Soja</taxon>
    </lineage>
</organism>
<accession>A0A0R0IGG0</accession>
<dbReference type="EMBL" id="CM000841">
    <property type="protein sequence ID" value="KRH41543.1"/>
    <property type="molecule type" value="Genomic_DNA"/>
</dbReference>
<dbReference type="PANTHER" id="PTHR48467">
    <property type="entry name" value="GLUTAMATE SYNTHASE 1 [NADH], CHLOROPLASTIC-LIKE"/>
    <property type="match status" value="1"/>
</dbReference>
<dbReference type="InterPro" id="IPR055275">
    <property type="entry name" value="Ferredox_Rdtase"/>
</dbReference>
<evidence type="ECO:0000313" key="7">
    <source>
        <dbReference type="EMBL" id="KRH41543.1"/>
    </source>
</evidence>
<evidence type="ECO:0000256" key="2">
    <source>
        <dbReference type="ARBA" id="ARBA00022630"/>
    </source>
</evidence>
<evidence type="ECO:0000313" key="9">
    <source>
        <dbReference type="Proteomes" id="UP000008827"/>
    </source>
</evidence>
<gene>
    <name evidence="7" type="ORF">GLYMA_08G036800</name>
</gene>
<name>A0A0R0IGG0_SOYBN</name>
<reference evidence="8" key="2">
    <citation type="submission" date="2018-02" db="UniProtKB">
        <authorList>
            <consortium name="EnsemblPlants"/>
        </authorList>
    </citation>
    <scope>IDENTIFICATION</scope>
    <source>
        <strain evidence="8">Williams 82</strain>
    </source>
</reference>
<dbReference type="PRINTS" id="PR00419">
    <property type="entry name" value="ADXRDTASE"/>
</dbReference>
<evidence type="ECO:0000256" key="4">
    <source>
        <dbReference type="ARBA" id="ARBA00022857"/>
    </source>
</evidence>
<evidence type="ECO:0000259" key="6">
    <source>
        <dbReference type="Pfam" id="PF07992"/>
    </source>
</evidence>
<evidence type="ECO:0000256" key="3">
    <source>
        <dbReference type="ARBA" id="ARBA00022827"/>
    </source>
</evidence>
<comment type="cofactor">
    <cofactor evidence="1">
        <name>FAD</name>
        <dbReference type="ChEBI" id="CHEBI:57692"/>
    </cofactor>
</comment>
<evidence type="ECO:0000256" key="1">
    <source>
        <dbReference type="ARBA" id="ARBA00001974"/>
    </source>
</evidence>
<evidence type="ECO:0000313" key="8">
    <source>
        <dbReference type="EnsemblPlants" id="KRH41543"/>
    </source>
</evidence>
<keyword evidence="5" id="KW-0560">Oxidoreductase</keyword>
<dbReference type="PANTHER" id="PTHR48467:SF1">
    <property type="entry name" value="GLUTAMATE SYNTHASE 1 [NADH], CHLOROPLASTIC-LIKE"/>
    <property type="match status" value="1"/>
</dbReference>
<dbReference type="Proteomes" id="UP000008827">
    <property type="component" value="Chromosome 8"/>
</dbReference>
<feature type="domain" description="FAD/NAD(P)-binding" evidence="6">
    <location>
        <begin position="20"/>
        <end position="149"/>
    </location>
</feature>
<dbReference type="AlphaFoldDB" id="A0A0R0IGG0"/>
<keyword evidence="9" id="KW-1185">Reference proteome</keyword>
<dbReference type="SUPFAM" id="SSF51971">
    <property type="entry name" value="Nucleotide-binding domain"/>
    <property type="match status" value="1"/>
</dbReference>
<dbReference type="Pfam" id="PF07992">
    <property type="entry name" value="Pyr_redox_2"/>
    <property type="match status" value="1"/>
</dbReference>
<proteinExistence type="predicted"/>
<dbReference type="InParanoid" id="A0A0R0IGG0"/>
<reference evidence="7 8" key="1">
    <citation type="journal article" date="2010" name="Nature">
        <title>Genome sequence of the palaeopolyploid soybean.</title>
        <authorList>
            <person name="Schmutz J."/>
            <person name="Cannon S.B."/>
            <person name="Schlueter J."/>
            <person name="Ma J."/>
            <person name="Mitros T."/>
            <person name="Nelson W."/>
            <person name="Hyten D.L."/>
            <person name="Song Q."/>
            <person name="Thelen J.J."/>
            <person name="Cheng J."/>
            <person name="Xu D."/>
            <person name="Hellsten U."/>
            <person name="May G.D."/>
            <person name="Yu Y."/>
            <person name="Sakurai T."/>
            <person name="Umezawa T."/>
            <person name="Bhattacharyya M.K."/>
            <person name="Sandhu D."/>
            <person name="Valliyodan B."/>
            <person name="Lindquist E."/>
            <person name="Peto M."/>
            <person name="Grant D."/>
            <person name="Shu S."/>
            <person name="Goodstein D."/>
            <person name="Barry K."/>
            <person name="Futrell-Griggs M."/>
            <person name="Abernathy B."/>
            <person name="Du J."/>
            <person name="Tian Z."/>
            <person name="Zhu L."/>
            <person name="Gill N."/>
            <person name="Joshi T."/>
            <person name="Libault M."/>
            <person name="Sethuraman A."/>
            <person name="Zhang X.-C."/>
            <person name="Shinozaki K."/>
            <person name="Nguyen H.T."/>
            <person name="Wing R.A."/>
            <person name="Cregan P."/>
            <person name="Specht J."/>
            <person name="Grimwood J."/>
            <person name="Rokhsar D."/>
            <person name="Stacey G."/>
            <person name="Shoemaker R.C."/>
            <person name="Jackson S.A."/>
        </authorList>
    </citation>
    <scope>NUCLEOTIDE SEQUENCE</scope>
    <source>
        <strain evidence="8">cv. Williams 82</strain>
        <tissue evidence="7">Callus</tissue>
    </source>
</reference>
<dbReference type="SMR" id="A0A0R0IGG0"/>
<sequence length="194" mass="21045">MGILGARSWLCRSISSSPLRVCVVGSGPAGFYTAEKMLKAHQQAQVDIIDRLPTAFGLVRSVVAPDHPETKSNTVELSLPENLQQIVINQFSKVAQHERCSFLGNVTLGSSISLSELHELYHAVVLAFGAESDRSLGIPGENLKGIHSAREFVWWYNGHPYGQNLEPDLKSTDTAVILGQLATTNIASHALATR</sequence>
<dbReference type="GO" id="GO:0016491">
    <property type="term" value="F:oxidoreductase activity"/>
    <property type="evidence" value="ECO:0007669"/>
    <property type="project" value="UniProtKB-KW"/>
</dbReference>